<dbReference type="AlphaFoldDB" id="A0A2P2KKT0"/>
<organism evidence="3">
    <name type="scientific">Rhizophora mucronata</name>
    <name type="common">Asiatic mangrove</name>
    <dbReference type="NCBI Taxonomy" id="61149"/>
    <lineage>
        <taxon>Eukaryota</taxon>
        <taxon>Viridiplantae</taxon>
        <taxon>Streptophyta</taxon>
        <taxon>Embryophyta</taxon>
        <taxon>Tracheophyta</taxon>
        <taxon>Spermatophyta</taxon>
        <taxon>Magnoliopsida</taxon>
        <taxon>eudicotyledons</taxon>
        <taxon>Gunneridae</taxon>
        <taxon>Pentapetalae</taxon>
        <taxon>rosids</taxon>
        <taxon>fabids</taxon>
        <taxon>Malpighiales</taxon>
        <taxon>Rhizophoraceae</taxon>
        <taxon>Rhizophora</taxon>
    </lineage>
</organism>
<accession>A0A2P2KKT0</accession>
<feature type="compositionally biased region" description="Acidic residues" evidence="1">
    <location>
        <begin position="12"/>
        <end position="22"/>
    </location>
</feature>
<reference evidence="3" key="1">
    <citation type="submission" date="2018-02" db="EMBL/GenBank/DDBJ databases">
        <title>Rhizophora mucronata_Transcriptome.</title>
        <authorList>
            <person name="Meera S.P."/>
            <person name="Sreeshan A."/>
            <person name="Augustine A."/>
        </authorList>
    </citation>
    <scope>NUCLEOTIDE SEQUENCE</scope>
    <source>
        <tissue evidence="3">Leaf</tissue>
    </source>
</reference>
<evidence type="ECO:0000256" key="1">
    <source>
        <dbReference type="SAM" id="MobiDB-lite"/>
    </source>
</evidence>
<protein>
    <submittedName>
        <fullName evidence="3">Uncharacterized protein</fullName>
    </submittedName>
</protein>
<dbReference type="EMBL" id="GGEC01025839">
    <property type="protein sequence ID" value="MBX06323.1"/>
    <property type="molecule type" value="Transcribed_RNA"/>
</dbReference>
<keyword evidence="2" id="KW-1133">Transmembrane helix</keyword>
<feature type="transmembrane region" description="Helical" evidence="2">
    <location>
        <begin position="37"/>
        <end position="58"/>
    </location>
</feature>
<feature type="region of interest" description="Disordered" evidence="1">
    <location>
        <begin position="1"/>
        <end position="32"/>
    </location>
</feature>
<keyword evidence="2" id="KW-0812">Transmembrane</keyword>
<proteinExistence type="predicted"/>
<evidence type="ECO:0000313" key="3">
    <source>
        <dbReference type="EMBL" id="MBX06323.1"/>
    </source>
</evidence>
<name>A0A2P2KKT0_RHIMU</name>
<sequence>MGKRKKSRVFRDEEEEEVEEEGWKENLNQSSSNENSLYEVTLLYFWILKFLRVIYFFFSFSG</sequence>
<keyword evidence="2" id="KW-0472">Membrane</keyword>
<evidence type="ECO:0000256" key="2">
    <source>
        <dbReference type="SAM" id="Phobius"/>
    </source>
</evidence>